<comment type="caution">
    <text evidence="2">The sequence shown here is derived from an EMBL/GenBank/DDBJ whole genome shotgun (WGS) entry which is preliminary data.</text>
</comment>
<dbReference type="SUPFAM" id="SSF53098">
    <property type="entry name" value="Ribonuclease H-like"/>
    <property type="match status" value="1"/>
</dbReference>
<dbReference type="AlphaFoldDB" id="A0A817Z765"/>
<gene>
    <name evidence="2" type="ORF">TIS948_LOCUS26566</name>
</gene>
<dbReference type="Pfam" id="PF05699">
    <property type="entry name" value="Dimer_Tnp_hAT"/>
    <property type="match status" value="1"/>
</dbReference>
<reference evidence="2" key="1">
    <citation type="submission" date="2021-02" db="EMBL/GenBank/DDBJ databases">
        <authorList>
            <person name="Nowell W R."/>
        </authorList>
    </citation>
    <scope>NUCLEOTIDE SEQUENCE</scope>
</reference>
<proteinExistence type="predicted"/>
<dbReference type="Proteomes" id="UP000663825">
    <property type="component" value="Unassembled WGS sequence"/>
</dbReference>
<evidence type="ECO:0000313" key="2">
    <source>
        <dbReference type="EMBL" id="CAF3387959.1"/>
    </source>
</evidence>
<evidence type="ECO:0000313" key="3">
    <source>
        <dbReference type="Proteomes" id="UP000663825"/>
    </source>
</evidence>
<dbReference type="InterPro" id="IPR008906">
    <property type="entry name" value="HATC_C_dom"/>
</dbReference>
<accession>A0A817Z765</accession>
<dbReference type="OrthoDB" id="6608707at2759"/>
<dbReference type="InterPro" id="IPR012337">
    <property type="entry name" value="RNaseH-like_sf"/>
</dbReference>
<feature type="domain" description="HAT C-terminal dimerisation" evidence="1">
    <location>
        <begin position="219"/>
        <end position="282"/>
    </location>
</feature>
<dbReference type="PANTHER" id="PTHR37162:SF10">
    <property type="entry name" value="DUF4371 DOMAIN-CONTAINING PROTEIN"/>
    <property type="match status" value="1"/>
</dbReference>
<sequence length="323" mass="36718">MSSSEDEIMEISNLPSSSNNYVSKSSETVPVDKAISLPPKTTNTIIAKISSPSASRINKRYQSKFKKEWLSNSYFSTFLRECKTDQTKAVCVTCNIQFSILNSGVGDINHHVQTKKHQDRTKSAEANPSNRIYSTFNITTTELNKLCAVEGAMVFHTVKHSHSYISHGCTIDTIKKCFPDSSTVKNITCDRTKVDNLDDSDTNDDKPDAEIYKDKKTNKSIRPDHLWAYLLDGEHVPNLRKLIEFVFAIPASNSFCESVFSHMNFLWNNNRNKMKHDLVGAELKIKMNTHLTCTEFYDYLLTKPDILKKIRSSEKYSHIAKVP</sequence>
<dbReference type="GO" id="GO:0046983">
    <property type="term" value="F:protein dimerization activity"/>
    <property type="evidence" value="ECO:0007669"/>
    <property type="project" value="InterPro"/>
</dbReference>
<protein>
    <recommendedName>
        <fullName evidence="1">HAT C-terminal dimerisation domain-containing protein</fullName>
    </recommendedName>
</protein>
<name>A0A817Z765_9BILA</name>
<dbReference type="EMBL" id="CAJNXB010004685">
    <property type="protein sequence ID" value="CAF3387959.1"/>
    <property type="molecule type" value="Genomic_DNA"/>
</dbReference>
<evidence type="ECO:0000259" key="1">
    <source>
        <dbReference type="Pfam" id="PF05699"/>
    </source>
</evidence>
<dbReference type="PANTHER" id="PTHR37162">
    <property type="entry name" value="HAT FAMILY DIMERISATION DOMAINCONTAINING PROTEIN-RELATED"/>
    <property type="match status" value="1"/>
</dbReference>
<organism evidence="2 3">
    <name type="scientific">Rotaria socialis</name>
    <dbReference type="NCBI Taxonomy" id="392032"/>
    <lineage>
        <taxon>Eukaryota</taxon>
        <taxon>Metazoa</taxon>
        <taxon>Spiralia</taxon>
        <taxon>Gnathifera</taxon>
        <taxon>Rotifera</taxon>
        <taxon>Eurotatoria</taxon>
        <taxon>Bdelloidea</taxon>
        <taxon>Philodinida</taxon>
        <taxon>Philodinidae</taxon>
        <taxon>Rotaria</taxon>
    </lineage>
</organism>